<reference evidence="2 3" key="1">
    <citation type="submission" date="2020-08" db="EMBL/GenBank/DDBJ databases">
        <title>Novel species isolated from subtropical streams in China.</title>
        <authorList>
            <person name="Lu H."/>
        </authorList>
    </citation>
    <scope>NUCLEOTIDE SEQUENCE [LARGE SCALE GENOMIC DNA]</scope>
    <source>
        <strain evidence="2 3">KACC 16656</strain>
    </source>
</reference>
<dbReference type="Pfam" id="PF13091">
    <property type="entry name" value="PLDc_2"/>
    <property type="match status" value="1"/>
</dbReference>
<dbReference type="InterPro" id="IPR025202">
    <property type="entry name" value="PLD-like_dom"/>
</dbReference>
<dbReference type="Proteomes" id="UP000648257">
    <property type="component" value="Unassembled WGS sequence"/>
</dbReference>
<evidence type="ECO:0000313" key="2">
    <source>
        <dbReference type="EMBL" id="MBC3805934.1"/>
    </source>
</evidence>
<feature type="domain" description="Phospholipase D-like" evidence="1">
    <location>
        <begin position="195"/>
        <end position="317"/>
    </location>
</feature>
<dbReference type="EMBL" id="JACOFW010000001">
    <property type="protein sequence ID" value="MBC3805934.1"/>
    <property type="molecule type" value="Genomic_DNA"/>
</dbReference>
<name>A0ABR6X0R2_9BURK</name>
<dbReference type="RefSeq" id="WP_186920658.1">
    <property type="nucleotide sequence ID" value="NZ_JACOFW010000001.1"/>
</dbReference>
<organism evidence="2 3">
    <name type="scientific">Undibacterium seohonense</name>
    <dbReference type="NCBI Taxonomy" id="1344950"/>
    <lineage>
        <taxon>Bacteria</taxon>
        <taxon>Pseudomonadati</taxon>
        <taxon>Pseudomonadota</taxon>
        <taxon>Betaproteobacteria</taxon>
        <taxon>Burkholderiales</taxon>
        <taxon>Oxalobacteraceae</taxon>
        <taxon>Undibacterium</taxon>
    </lineage>
</organism>
<evidence type="ECO:0000259" key="1">
    <source>
        <dbReference type="Pfam" id="PF13091"/>
    </source>
</evidence>
<protein>
    <submittedName>
        <fullName evidence="2">Phospholipase D family protein</fullName>
    </submittedName>
</protein>
<dbReference type="SUPFAM" id="SSF56024">
    <property type="entry name" value="Phospholipase D/nuclease"/>
    <property type="match status" value="1"/>
</dbReference>
<dbReference type="CDD" id="cd09117">
    <property type="entry name" value="PLDc_Bfil_DEXD_like"/>
    <property type="match status" value="1"/>
</dbReference>
<proteinExistence type="predicted"/>
<evidence type="ECO:0000313" key="3">
    <source>
        <dbReference type="Proteomes" id="UP000648257"/>
    </source>
</evidence>
<keyword evidence="3" id="KW-1185">Reference proteome</keyword>
<comment type="caution">
    <text evidence="2">The sequence shown here is derived from an EMBL/GenBank/DDBJ whole genome shotgun (WGS) entry which is preliminary data.</text>
</comment>
<accession>A0ABR6X0R2</accession>
<gene>
    <name evidence="2" type="ORF">H8K52_01085</name>
</gene>
<dbReference type="Gene3D" id="3.30.870.10">
    <property type="entry name" value="Endonuclease Chain A"/>
    <property type="match status" value="1"/>
</dbReference>
<sequence>MAKASIARRLLRQLTFTDIKSINDYYEQPGRRSKEEMISQIVYQTGTSLETLVSAGLFPLTKWNEIVVDQLGGSPRKSFESVAEEIEACLDPVYEEFSGEITINEIRDDDRSIKILAKKMRIDKDFLSSHLMTVHGSTQLSRFIREFRESQNNPIDQQPHQEQDLTLYASTRVKNVPSLEKLSISWMRKQMENADEISIAAGFYDEAFISDLMSKHKTVQTIRLMFNGYRGQRLDDQKRDLKKFRIALSANGRQIDIRLASAPGMFHTKLFLTNCGGKISALVGSANATNAALYKNEELLVALPNAQTLLEYFNSAWTTATSLDSEDMPVDSLVSFFKTGILYFKPIASLTTTFNPFRELLKLLSNEERELIGGIRLPFADQTTGIGPFNLKHAAFLEKSTDDEANSESEESEVNRTIRASIKPYSIETCYGYWVPSFFNHELKEKLDAAGAIKINKWMELQKKLNTSQESLEIKYQEYLDAARQALKIVPNLSKYLNEISVNPFDPKLFTNFFNRVHMYLDSPDRIERLSLPFVSGAIPEIWDDSQAYLDFHTSFFEYLEYVAKQSQNKPKVPGKILNAINADEEFDAEDLMSALEIHLEENGWSENDWSEK</sequence>